<dbReference type="RefSeq" id="WP_144868940.1">
    <property type="nucleotide sequence ID" value="NZ_LR213861.1"/>
</dbReference>
<dbReference type="EC" id="3.1.21.4" evidence="1"/>
<dbReference type="Proteomes" id="UP000320055">
    <property type="component" value="Unassembled WGS sequence"/>
</dbReference>
<evidence type="ECO:0000313" key="2">
    <source>
        <dbReference type="Proteomes" id="UP000320055"/>
    </source>
</evidence>
<reference evidence="1 2" key="1">
    <citation type="submission" date="2019-01" db="EMBL/GenBank/DDBJ databases">
        <authorList>
            <person name="Brito A."/>
        </authorList>
    </citation>
    <scope>NUCLEOTIDE SEQUENCE [LARGE SCALE GENOMIC DNA]</scope>
    <source>
        <strain evidence="1">1</strain>
    </source>
</reference>
<dbReference type="EMBL" id="CAACVJ010000008">
    <property type="protein sequence ID" value="VEP11457.1"/>
    <property type="molecule type" value="Genomic_DNA"/>
</dbReference>
<dbReference type="OrthoDB" id="9796209at2"/>
<dbReference type="GO" id="GO:0009036">
    <property type="term" value="F:type II site-specific deoxyribonuclease activity"/>
    <property type="evidence" value="ECO:0007669"/>
    <property type="project" value="UniProtKB-EC"/>
</dbReference>
<accession>A0A563VJG3</accession>
<proteinExistence type="predicted"/>
<dbReference type="AlphaFoldDB" id="A0A563VJG3"/>
<name>A0A563VJG3_9CYAN</name>
<gene>
    <name evidence="1" type="primary">nspVR</name>
    <name evidence="1" type="ORF">H1P_1050008</name>
</gene>
<sequence length="217" mass="24778">MNPELTIGTLIQEAAIFAEEENQHNEPSLYGITDGKAVGTYLEKKFKDYLQRLYQYEIGNAASGIDFPSLDVDMKVTSIKQPQSSCPFKSARQKIYGLGYSLLIFVYQKQDNSENKTSRLLIQNTIFVNKERTADYQMTRGILEILARDGNQDDLMAFMYDRNLPVDEIEASNIAEAILSNPPQQGYLTISNALQWRLQYRRVIQQAGEVDGIYKIR</sequence>
<keyword evidence="2" id="KW-1185">Reference proteome</keyword>
<keyword evidence="1" id="KW-0378">Hydrolase</keyword>
<protein>
    <submittedName>
        <fullName evidence="1">Type-2 restriction enzyme NspV</fullName>
        <ecNumber evidence="1">3.1.21.4</ecNumber>
    </submittedName>
</protein>
<organism evidence="1 2">
    <name type="scientific">Hyella patelloides LEGE 07179</name>
    <dbReference type="NCBI Taxonomy" id="945734"/>
    <lineage>
        <taxon>Bacteria</taxon>
        <taxon>Bacillati</taxon>
        <taxon>Cyanobacteriota</taxon>
        <taxon>Cyanophyceae</taxon>
        <taxon>Pleurocapsales</taxon>
        <taxon>Hyellaceae</taxon>
        <taxon>Hyella</taxon>
    </lineage>
</organism>
<evidence type="ECO:0000313" key="1">
    <source>
        <dbReference type="EMBL" id="VEP11457.1"/>
    </source>
</evidence>